<dbReference type="EMBL" id="FWXS01000006">
    <property type="protein sequence ID" value="SMC71257.1"/>
    <property type="molecule type" value="Genomic_DNA"/>
</dbReference>
<keyword evidence="1" id="KW-0732">Signal</keyword>
<feature type="chain" id="PRO_5012122319" description="Lipocalin-like domain-containing protein" evidence="1">
    <location>
        <begin position="23"/>
        <end position="166"/>
    </location>
</feature>
<name>A0A1W2BE39_9FLAO</name>
<keyword evidence="3" id="KW-1185">Reference proteome</keyword>
<dbReference type="PROSITE" id="PS51257">
    <property type="entry name" value="PROKAR_LIPOPROTEIN"/>
    <property type="match status" value="1"/>
</dbReference>
<gene>
    <name evidence="2" type="ORF">SAMN06296427_106111</name>
</gene>
<evidence type="ECO:0000313" key="2">
    <source>
        <dbReference type="EMBL" id="SMC71257.1"/>
    </source>
</evidence>
<accession>A0A1W2BE39</accession>
<protein>
    <recommendedName>
        <fullName evidence="4">Lipocalin-like domain-containing protein</fullName>
    </recommendedName>
</protein>
<evidence type="ECO:0000256" key="1">
    <source>
        <dbReference type="SAM" id="SignalP"/>
    </source>
</evidence>
<dbReference type="Proteomes" id="UP000192393">
    <property type="component" value="Unassembled WGS sequence"/>
</dbReference>
<dbReference type="OrthoDB" id="1444734at2"/>
<dbReference type="RefSeq" id="WP_143736447.1">
    <property type="nucleotide sequence ID" value="NZ_FWXS01000006.1"/>
</dbReference>
<organism evidence="2 3">
    <name type="scientific">Moheibacter sediminis</name>
    <dbReference type="NCBI Taxonomy" id="1434700"/>
    <lineage>
        <taxon>Bacteria</taxon>
        <taxon>Pseudomonadati</taxon>
        <taxon>Bacteroidota</taxon>
        <taxon>Flavobacteriia</taxon>
        <taxon>Flavobacteriales</taxon>
        <taxon>Weeksellaceae</taxon>
        <taxon>Moheibacter</taxon>
    </lineage>
</organism>
<dbReference type="AlphaFoldDB" id="A0A1W2BE39"/>
<proteinExistence type="predicted"/>
<evidence type="ECO:0000313" key="3">
    <source>
        <dbReference type="Proteomes" id="UP000192393"/>
    </source>
</evidence>
<reference evidence="3" key="1">
    <citation type="submission" date="2017-04" db="EMBL/GenBank/DDBJ databases">
        <authorList>
            <person name="Varghese N."/>
            <person name="Submissions S."/>
        </authorList>
    </citation>
    <scope>NUCLEOTIDE SEQUENCE [LARGE SCALE GENOMIC DNA]</scope>
    <source>
        <strain evidence="3">CGMCC 1.12708</strain>
    </source>
</reference>
<evidence type="ECO:0008006" key="4">
    <source>
        <dbReference type="Google" id="ProtNLM"/>
    </source>
</evidence>
<feature type="signal peptide" evidence="1">
    <location>
        <begin position="1"/>
        <end position="22"/>
    </location>
</feature>
<sequence>MRIKFILLGFISLLLSCHGAFAEGDIQRKNINFTEENLVGIWKLDKFSYKYLSGKDSFDSIYITFKSDSTFEMNNSKHLFDSDANKFFLTNNTPDTVAILDNVLTNGYWKIHRLQMPDYNITSLDLIYDDKSVQSGLSIYKKDTVYQIWHFFGDPDSGERLRFLKE</sequence>